<gene>
    <name evidence="2" type="ORF">METZ01_LOCUS353372</name>
</gene>
<accession>A0A382RUA1</accession>
<keyword evidence="1" id="KW-0812">Transmembrane</keyword>
<reference evidence="2" key="1">
    <citation type="submission" date="2018-05" db="EMBL/GenBank/DDBJ databases">
        <authorList>
            <person name="Lanie J.A."/>
            <person name="Ng W.-L."/>
            <person name="Kazmierczak K.M."/>
            <person name="Andrzejewski T.M."/>
            <person name="Davidsen T.M."/>
            <person name="Wayne K.J."/>
            <person name="Tettelin H."/>
            <person name="Glass J.I."/>
            <person name="Rusch D."/>
            <person name="Podicherti R."/>
            <person name="Tsui H.-C.T."/>
            <person name="Winkler M.E."/>
        </authorList>
    </citation>
    <scope>NUCLEOTIDE SEQUENCE</scope>
</reference>
<evidence type="ECO:0000313" key="2">
    <source>
        <dbReference type="EMBL" id="SVD00518.1"/>
    </source>
</evidence>
<keyword evidence="1" id="KW-1133">Transmembrane helix</keyword>
<evidence type="ECO:0000256" key="1">
    <source>
        <dbReference type="SAM" id="Phobius"/>
    </source>
</evidence>
<proteinExistence type="predicted"/>
<dbReference type="EMBL" id="UINC01123798">
    <property type="protein sequence ID" value="SVD00518.1"/>
    <property type="molecule type" value="Genomic_DNA"/>
</dbReference>
<dbReference type="AlphaFoldDB" id="A0A382RUA1"/>
<protein>
    <submittedName>
        <fullName evidence="2">Uncharacterized protein</fullName>
    </submittedName>
</protein>
<feature type="transmembrane region" description="Helical" evidence="1">
    <location>
        <begin position="12"/>
        <end position="30"/>
    </location>
</feature>
<keyword evidence="1" id="KW-0472">Membrane</keyword>
<name>A0A382RUA1_9ZZZZ</name>
<sequence>MRAIDLGHQKPVMLFIRAPYFFLSLLFFIFSSCINDTIPRTHELPTPKIEVTDTQPSVLIDNNAIQTATPDIRATISALIKEALASTVPDPNAIPSPTIDILPQEYILDR</sequence>
<dbReference type="PROSITE" id="PS51257">
    <property type="entry name" value="PROKAR_LIPOPROTEIN"/>
    <property type="match status" value="1"/>
</dbReference>
<feature type="non-terminal residue" evidence="2">
    <location>
        <position position="110"/>
    </location>
</feature>
<organism evidence="2">
    <name type="scientific">marine metagenome</name>
    <dbReference type="NCBI Taxonomy" id="408172"/>
    <lineage>
        <taxon>unclassified sequences</taxon>
        <taxon>metagenomes</taxon>
        <taxon>ecological metagenomes</taxon>
    </lineage>
</organism>